<accession>A0A239FY82</accession>
<dbReference type="AlphaFoldDB" id="A0A239FY82"/>
<protein>
    <submittedName>
        <fullName evidence="1">Uncharacterized protein</fullName>
    </submittedName>
</protein>
<gene>
    <name evidence="1" type="ORF">SAMN04488078_10238</name>
</gene>
<dbReference type="EMBL" id="FZON01000023">
    <property type="protein sequence ID" value="SNS61715.1"/>
    <property type="molecule type" value="Genomic_DNA"/>
</dbReference>
<proteinExistence type="predicted"/>
<evidence type="ECO:0000313" key="2">
    <source>
        <dbReference type="Proteomes" id="UP000198440"/>
    </source>
</evidence>
<reference evidence="1 2" key="1">
    <citation type="submission" date="2017-06" db="EMBL/GenBank/DDBJ databases">
        <authorList>
            <person name="Kim H.J."/>
            <person name="Triplett B.A."/>
        </authorList>
    </citation>
    <scope>NUCLEOTIDE SEQUENCE [LARGE SCALE GENOMIC DNA]</scope>
    <source>
        <strain evidence="1 2">DSM 11445</strain>
    </source>
</reference>
<name>A0A239FY82_9RHOB</name>
<evidence type="ECO:0000313" key="1">
    <source>
        <dbReference type="EMBL" id="SNS61715.1"/>
    </source>
</evidence>
<sequence length="153" mass="17450">MAGVGILLAVAGVYMVQHNRPPFPKVDPKADPAAPLQGYSADNFCHEFLKVALENEDDRVVVVETADLTEMRDGFYERIRFFSDQRGDDDFELGFQARIQFYRILQNLAQPDLADNAREVLETQITDCRNRLAKLGVPKKPEPSALQQMHWDR</sequence>
<dbReference type="Proteomes" id="UP000198440">
    <property type="component" value="Unassembled WGS sequence"/>
</dbReference>
<organism evidence="1 2">
    <name type="scientific">Antarctobacter heliothermus</name>
    <dbReference type="NCBI Taxonomy" id="74033"/>
    <lineage>
        <taxon>Bacteria</taxon>
        <taxon>Pseudomonadati</taxon>
        <taxon>Pseudomonadota</taxon>
        <taxon>Alphaproteobacteria</taxon>
        <taxon>Rhodobacterales</taxon>
        <taxon>Roseobacteraceae</taxon>
        <taxon>Antarctobacter</taxon>
    </lineage>
</organism>